<dbReference type="PANTHER" id="PTHR41271">
    <property type="entry name" value="DUF402 DOMAIN-CONTAINING PROTEIN"/>
    <property type="match status" value="1"/>
</dbReference>
<dbReference type="PANTHER" id="PTHR41271:SF1">
    <property type="entry name" value="DUF402 DOMAIN-CONTAINING PROTEIN"/>
    <property type="match status" value="1"/>
</dbReference>
<feature type="domain" description="DUF402" evidence="1">
    <location>
        <begin position="37"/>
        <end position="162"/>
    </location>
</feature>
<evidence type="ECO:0000259" key="1">
    <source>
        <dbReference type="Pfam" id="PF04167"/>
    </source>
</evidence>
<accession>A0A431UVU7</accession>
<dbReference type="InterPro" id="IPR035930">
    <property type="entry name" value="FomD-like_sf"/>
</dbReference>
<dbReference type="EMBL" id="RXNR01000008">
    <property type="protein sequence ID" value="RTQ95076.1"/>
    <property type="molecule type" value="Genomic_DNA"/>
</dbReference>
<protein>
    <submittedName>
        <fullName evidence="2">DUF402 domain-containing protein</fullName>
    </submittedName>
</protein>
<dbReference type="Pfam" id="PF04167">
    <property type="entry name" value="DUF402"/>
    <property type="match status" value="1"/>
</dbReference>
<dbReference type="AlphaFoldDB" id="A0A431UVU7"/>
<gene>
    <name evidence="2" type="ORF">EKG35_04180</name>
</gene>
<comment type="caution">
    <text evidence="2">The sequence shown here is derived from an EMBL/GenBank/DDBJ whole genome shotgun (WGS) entry which is preliminary data.</text>
</comment>
<dbReference type="InterPro" id="IPR007295">
    <property type="entry name" value="DUF402"/>
</dbReference>
<name>A0A431UVU7_9BACI</name>
<evidence type="ECO:0000313" key="3">
    <source>
        <dbReference type="Proteomes" id="UP000276349"/>
    </source>
</evidence>
<dbReference type="Gene3D" id="2.40.380.10">
    <property type="entry name" value="FomD-like"/>
    <property type="match status" value="1"/>
</dbReference>
<keyword evidence="3" id="KW-1185">Reference proteome</keyword>
<dbReference type="Proteomes" id="UP000276349">
    <property type="component" value="Unassembled WGS sequence"/>
</dbReference>
<sequence>MELEIQENDAIVERKICYDSKIVEHKCKLLLAEQQRVVLLHKIEHSFSMMAGQKKKTIPKGSYTIAYYWMDKPYNLYFWKDEKGNYIGAYFNIVKNTKSLDKIIEFEDLIIDVLVLPNGEYFILDEDELPEPLEQFENGYVQKALNSLLDVISELIQNVKAETEMLLKMDRSNSLTAIK</sequence>
<dbReference type="SUPFAM" id="SSF159234">
    <property type="entry name" value="FomD-like"/>
    <property type="match status" value="1"/>
</dbReference>
<dbReference type="OrthoDB" id="2735096at2"/>
<reference evidence="2 3" key="1">
    <citation type="submission" date="2018-12" db="EMBL/GenBank/DDBJ databases">
        <authorList>
            <person name="Yu L."/>
        </authorList>
    </citation>
    <scope>NUCLEOTIDE SEQUENCE [LARGE SCALE GENOMIC DNA]</scope>
    <source>
        <strain evidence="2 3">S5H2222</strain>
    </source>
</reference>
<dbReference type="RefSeq" id="WP_126293069.1">
    <property type="nucleotide sequence ID" value="NZ_CP155468.1"/>
</dbReference>
<evidence type="ECO:0000313" key="2">
    <source>
        <dbReference type="EMBL" id="RTQ95076.1"/>
    </source>
</evidence>
<organism evidence="2 3">
    <name type="scientific">Lysinibacillus telephonicus</name>
    <dbReference type="NCBI Taxonomy" id="1714840"/>
    <lineage>
        <taxon>Bacteria</taxon>
        <taxon>Bacillati</taxon>
        <taxon>Bacillota</taxon>
        <taxon>Bacilli</taxon>
        <taxon>Bacillales</taxon>
        <taxon>Bacillaceae</taxon>
        <taxon>Lysinibacillus</taxon>
    </lineage>
</organism>
<proteinExistence type="predicted"/>